<keyword evidence="2 5" id="KW-0812">Transmembrane</keyword>
<keyword evidence="7" id="KW-1185">Reference proteome</keyword>
<feature type="transmembrane region" description="Helical" evidence="5">
    <location>
        <begin position="12"/>
        <end position="35"/>
    </location>
</feature>
<dbReference type="EMBL" id="VLTJ01000039">
    <property type="protein sequence ID" value="TSH90278.1"/>
    <property type="molecule type" value="Genomic_DNA"/>
</dbReference>
<feature type="transmembrane region" description="Helical" evidence="5">
    <location>
        <begin position="143"/>
        <end position="165"/>
    </location>
</feature>
<feature type="transmembrane region" description="Helical" evidence="5">
    <location>
        <begin position="77"/>
        <end position="98"/>
    </location>
</feature>
<feature type="transmembrane region" description="Helical" evidence="5">
    <location>
        <begin position="177"/>
        <end position="198"/>
    </location>
</feature>
<dbReference type="AlphaFoldDB" id="A0A556ABL7"/>
<dbReference type="GO" id="GO:0005886">
    <property type="term" value="C:plasma membrane"/>
    <property type="evidence" value="ECO:0007669"/>
    <property type="project" value="UniProtKB-SubCell"/>
</dbReference>
<keyword evidence="4 5" id="KW-0472">Membrane</keyword>
<dbReference type="Pfam" id="PF01925">
    <property type="entry name" value="TauE"/>
    <property type="match status" value="1"/>
</dbReference>
<comment type="similarity">
    <text evidence="5">Belongs to the 4-toluene sulfonate uptake permease (TSUP) (TC 2.A.102) family.</text>
</comment>
<feature type="transmembrane region" description="Helical" evidence="5">
    <location>
        <begin position="233"/>
        <end position="252"/>
    </location>
</feature>
<accession>A0A556ABL7</accession>
<dbReference type="RefSeq" id="WP_143950194.1">
    <property type="nucleotide sequence ID" value="NZ_BAABMB010000003.1"/>
</dbReference>
<feature type="transmembrane region" description="Helical" evidence="5">
    <location>
        <begin position="205"/>
        <end position="227"/>
    </location>
</feature>
<evidence type="ECO:0000256" key="1">
    <source>
        <dbReference type="ARBA" id="ARBA00004141"/>
    </source>
</evidence>
<evidence type="ECO:0000256" key="3">
    <source>
        <dbReference type="ARBA" id="ARBA00022989"/>
    </source>
</evidence>
<sequence>MTPDVLFDLAIWLVLGGVLGVLGGLFGIGGGLMAIPLLGLLGGMPQQLAQGTALVMVLPTVLLAAHRYHQRARIDVLTVAVISVCAIGFTWVGAQAALGMDADVLRRSFAGFLGLIALQYVWQARRKPLASPRADRIGTGPAALLGVTAGLIGGFFGVGGGVLAAPVLSGVFRLGQTVAQGMALAMVVPTAAIGLATYGAAGQVAWPVGAALAVGGLLCVGPGVRLAHRLPEVQLKLAFASLLAVVSLALFVV</sequence>
<dbReference type="InterPro" id="IPR002781">
    <property type="entry name" value="TM_pro_TauE-like"/>
</dbReference>
<name>A0A556ABL7_9BURK</name>
<feature type="transmembrane region" description="Helical" evidence="5">
    <location>
        <begin position="104"/>
        <end position="122"/>
    </location>
</feature>
<gene>
    <name evidence="6" type="ORF">FOZ76_20835</name>
</gene>
<keyword evidence="5" id="KW-1003">Cell membrane</keyword>
<comment type="caution">
    <text evidence="6">The sequence shown here is derived from an EMBL/GenBank/DDBJ whole genome shotgun (WGS) entry which is preliminary data.</text>
</comment>
<dbReference type="Proteomes" id="UP000318405">
    <property type="component" value="Unassembled WGS sequence"/>
</dbReference>
<dbReference type="PANTHER" id="PTHR43701">
    <property type="entry name" value="MEMBRANE TRANSPORTER PROTEIN MJ0441-RELATED"/>
    <property type="match status" value="1"/>
</dbReference>
<proteinExistence type="inferred from homology"/>
<reference evidence="6 7" key="1">
    <citation type="submission" date="2019-07" db="EMBL/GenBank/DDBJ databases">
        <title>Qingshengfaniella alkalisoli gen. nov., sp. nov., isolated from saline soil.</title>
        <authorList>
            <person name="Xu L."/>
            <person name="Huang X.-X."/>
            <person name="Sun J.-Q."/>
        </authorList>
    </citation>
    <scope>NUCLEOTIDE SEQUENCE [LARGE SCALE GENOMIC DNA]</scope>
    <source>
        <strain evidence="6 7">DSM 27279</strain>
    </source>
</reference>
<dbReference type="PANTHER" id="PTHR43701:SF2">
    <property type="entry name" value="MEMBRANE TRANSPORTER PROTEIN YJNA-RELATED"/>
    <property type="match status" value="1"/>
</dbReference>
<evidence type="ECO:0000256" key="5">
    <source>
        <dbReference type="RuleBase" id="RU363041"/>
    </source>
</evidence>
<keyword evidence="3 5" id="KW-1133">Transmembrane helix</keyword>
<evidence type="ECO:0000256" key="4">
    <source>
        <dbReference type="ARBA" id="ARBA00023136"/>
    </source>
</evidence>
<dbReference type="OrthoDB" id="7030574at2"/>
<organism evidence="6 7">
    <name type="scientific">Verticiella sediminum</name>
    <dbReference type="NCBI Taxonomy" id="1247510"/>
    <lineage>
        <taxon>Bacteria</taxon>
        <taxon>Pseudomonadati</taxon>
        <taxon>Pseudomonadota</taxon>
        <taxon>Betaproteobacteria</taxon>
        <taxon>Burkholderiales</taxon>
        <taxon>Alcaligenaceae</taxon>
        <taxon>Verticiella</taxon>
    </lineage>
</organism>
<dbReference type="InterPro" id="IPR051598">
    <property type="entry name" value="TSUP/Inactive_protease-like"/>
</dbReference>
<evidence type="ECO:0000256" key="2">
    <source>
        <dbReference type="ARBA" id="ARBA00022692"/>
    </source>
</evidence>
<feature type="transmembrane region" description="Helical" evidence="5">
    <location>
        <begin position="47"/>
        <end position="65"/>
    </location>
</feature>
<protein>
    <recommendedName>
        <fullName evidence="5">Probable membrane transporter protein</fullName>
    </recommendedName>
</protein>
<comment type="subcellular location">
    <subcellularLocation>
        <location evidence="5">Cell membrane</location>
        <topology evidence="5">Multi-pass membrane protein</topology>
    </subcellularLocation>
    <subcellularLocation>
        <location evidence="1">Membrane</location>
        <topology evidence="1">Multi-pass membrane protein</topology>
    </subcellularLocation>
</comment>
<evidence type="ECO:0000313" key="6">
    <source>
        <dbReference type="EMBL" id="TSH90278.1"/>
    </source>
</evidence>
<evidence type="ECO:0000313" key="7">
    <source>
        <dbReference type="Proteomes" id="UP000318405"/>
    </source>
</evidence>